<dbReference type="AlphaFoldDB" id="A0A1Q9B108"/>
<protein>
    <recommendedName>
        <fullName evidence="4">HutD family protein</fullName>
    </recommendedName>
</protein>
<dbReference type="PANTHER" id="PTHR37943:SF1">
    <property type="entry name" value="PROTEIN VES"/>
    <property type="match status" value="1"/>
</dbReference>
<dbReference type="InterPro" id="IPR010282">
    <property type="entry name" value="Uncharacterised_HutD/Ves"/>
</dbReference>
<dbReference type="InterPro" id="IPR014710">
    <property type="entry name" value="RmlC-like_jellyroll"/>
</dbReference>
<feature type="compositionally biased region" description="Basic residues" evidence="1">
    <location>
        <begin position="1"/>
        <end position="13"/>
    </location>
</feature>
<accession>A0A1Q9B108</accession>
<organism evidence="2 3">
    <name type="scientific">Xaviernesmea oryzae</name>
    <dbReference type="NCBI Taxonomy" id="464029"/>
    <lineage>
        <taxon>Bacteria</taxon>
        <taxon>Pseudomonadati</taxon>
        <taxon>Pseudomonadota</taxon>
        <taxon>Alphaproteobacteria</taxon>
        <taxon>Hyphomicrobiales</taxon>
        <taxon>Rhizobiaceae</taxon>
        <taxon>Rhizobium/Agrobacterium group</taxon>
        <taxon>Xaviernesmea</taxon>
    </lineage>
</organism>
<comment type="caution">
    <text evidence="2">The sequence shown here is derived from an EMBL/GenBank/DDBJ whole genome shotgun (WGS) entry which is preliminary data.</text>
</comment>
<gene>
    <name evidence="2" type="ORF">BJF93_08625</name>
</gene>
<dbReference type="EMBL" id="MKIP01000031">
    <property type="protein sequence ID" value="OLP61657.1"/>
    <property type="molecule type" value="Genomic_DNA"/>
</dbReference>
<dbReference type="Proteomes" id="UP000186364">
    <property type="component" value="Unassembled WGS sequence"/>
</dbReference>
<dbReference type="OrthoDB" id="9800082at2"/>
<dbReference type="SUPFAM" id="SSF51182">
    <property type="entry name" value="RmlC-like cupins"/>
    <property type="match status" value="1"/>
</dbReference>
<dbReference type="RefSeq" id="WP_075626320.1">
    <property type="nucleotide sequence ID" value="NZ_FOAM01000005.1"/>
</dbReference>
<evidence type="ECO:0008006" key="4">
    <source>
        <dbReference type="Google" id="ProtNLM"/>
    </source>
</evidence>
<dbReference type="PANTHER" id="PTHR37943">
    <property type="entry name" value="PROTEIN VES"/>
    <property type="match status" value="1"/>
</dbReference>
<evidence type="ECO:0000256" key="1">
    <source>
        <dbReference type="SAM" id="MobiDB-lite"/>
    </source>
</evidence>
<proteinExistence type="predicted"/>
<keyword evidence="3" id="KW-1185">Reference proteome</keyword>
<evidence type="ECO:0000313" key="3">
    <source>
        <dbReference type="Proteomes" id="UP000186364"/>
    </source>
</evidence>
<dbReference type="Gene3D" id="2.60.120.10">
    <property type="entry name" value="Jelly Rolls"/>
    <property type="match status" value="1"/>
</dbReference>
<sequence>MRLLPARHHRRMPWKNGGGETREIAISPGATTLVDFDWRLSMAHVASDGPFSLFPGIERTLCILNGAGIRLTPSGEETRLVTLTSPPFTFSAEIPVAAELVDGPILDLNVMTRLSAWRHEVTPIQAGEDISLQPCDAAFLVCRAGALTARAGGETVEIVSEDAVDLTSTADLRLDGSGDGFLVRLLR</sequence>
<feature type="region of interest" description="Disordered" evidence="1">
    <location>
        <begin position="1"/>
        <end position="20"/>
    </location>
</feature>
<dbReference type="Pfam" id="PF05962">
    <property type="entry name" value="HutD"/>
    <property type="match status" value="1"/>
</dbReference>
<dbReference type="CDD" id="cd20293">
    <property type="entry name" value="cupin_HutD_N"/>
    <property type="match status" value="1"/>
</dbReference>
<dbReference type="InterPro" id="IPR011051">
    <property type="entry name" value="RmlC_Cupin_sf"/>
</dbReference>
<name>A0A1Q9B108_9HYPH</name>
<evidence type="ECO:0000313" key="2">
    <source>
        <dbReference type="EMBL" id="OLP61657.1"/>
    </source>
</evidence>
<reference evidence="2 3" key="1">
    <citation type="submission" date="2016-09" db="EMBL/GenBank/DDBJ databases">
        <title>Rhizobium sp. nov., a novel species isolated from the rice rhizosphere.</title>
        <authorList>
            <person name="Zhao J."/>
            <person name="Zhang X."/>
        </authorList>
    </citation>
    <scope>NUCLEOTIDE SEQUENCE [LARGE SCALE GENOMIC DNA]</scope>
    <source>
        <strain evidence="2 3">1.7048</strain>
    </source>
</reference>